<dbReference type="PANTHER" id="PTHR30118">
    <property type="entry name" value="HTH-TYPE TRANSCRIPTIONAL REGULATOR LEUO-RELATED"/>
    <property type="match status" value="1"/>
</dbReference>
<evidence type="ECO:0000256" key="3">
    <source>
        <dbReference type="ARBA" id="ARBA00023125"/>
    </source>
</evidence>
<comment type="caution">
    <text evidence="6">The sequence shown here is derived from an EMBL/GenBank/DDBJ whole genome shotgun (WGS) entry which is preliminary data.</text>
</comment>
<evidence type="ECO:0000259" key="5">
    <source>
        <dbReference type="PROSITE" id="PS50931"/>
    </source>
</evidence>
<dbReference type="SUPFAM" id="SSF53850">
    <property type="entry name" value="Periplasmic binding protein-like II"/>
    <property type="match status" value="1"/>
</dbReference>
<dbReference type="Pfam" id="PF03466">
    <property type="entry name" value="LysR_substrate"/>
    <property type="match status" value="1"/>
</dbReference>
<dbReference type="Proteomes" id="UP000070258">
    <property type="component" value="Unassembled WGS sequence"/>
</dbReference>
<dbReference type="GO" id="GO:0003700">
    <property type="term" value="F:DNA-binding transcription factor activity"/>
    <property type="evidence" value="ECO:0007669"/>
    <property type="project" value="InterPro"/>
</dbReference>
<dbReference type="RefSeq" id="WP_068573491.1">
    <property type="nucleotide sequence ID" value="NZ_LSRF01000058.1"/>
</dbReference>
<dbReference type="PANTHER" id="PTHR30118:SF15">
    <property type="entry name" value="TRANSCRIPTIONAL REGULATORY PROTEIN"/>
    <property type="match status" value="1"/>
</dbReference>
<reference evidence="7" key="1">
    <citation type="submission" date="2016-02" db="EMBL/GenBank/DDBJ databases">
        <authorList>
            <person name="Wen L."/>
            <person name="He K."/>
            <person name="Yang H."/>
        </authorList>
    </citation>
    <scope>NUCLEOTIDE SEQUENCE [LARGE SCALE GENOMIC DNA]</scope>
    <source>
        <strain evidence="7">JCM 15929</strain>
    </source>
</reference>
<sequence>MIGPAPTAFVRSFTRGMMNVNADHEERNVTERDLQRVDLNLLVAFDVLMSERSVTRAAARMQLGQPAMSAALARLRRLFDDRLLVREGRTLVPTPVAESLIGPVRQALALMESALGQRSGFDPAKDERTFTVLTSDYFLVLLLRPLLAALRREAPGVRIHARQVDADYADVLRQGLFDLCIVPRESQRSEVTLRSEDLFTDRVMCAVDSANPEVGDRLTLEQFQTLPYVAFSGGPALETTAQRQLRALGIDRPIDVSAHGFVSALIMLRDTPMFTLVHEHLGISLTEQARLRLLEPPVALDPITATMHWLPRQDESPAHQWLRRQFRESAAAL</sequence>
<gene>
    <name evidence="6" type="ORF">AXK60_13960</name>
</gene>
<evidence type="ECO:0000256" key="2">
    <source>
        <dbReference type="ARBA" id="ARBA00023015"/>
    </source>
</evidence>
<organism evidence="6 7">
    <name type="scientific">Tsukamurella pseudospumae</name>
    <dbReference type="NCBI Taxonomy" id="239498"/>
    <lineage>
        <taxon>Bacteria</taxon>
        <taxon>Bacillati</taxon>
        <taxon>Actinomycetota</taxon>
        <taxon>Actinomycetes</taxon>
        <taxon>Mycobacteriales</taxon>
        <taxon>Tsukamurellaceae</taxon>
        <taxon>Tsukamurella</taxon>
    </lineage>
</organism>
<dbReference type="PROSITE" id="PS50931">
    <property type="entry name" value="HTH_LYSR"/>
    <property type="match status" value="1"/>
</dbReference>
<dbReference type="InterPro" id="IPR036390">
    <property type="entry name" value="WH_DNA-bd_sf"/>
</dbReference>
<name>A0A137ZXT2_9ACTN</name>
<keyword evidence="4" id="KW-0804">Transcription</keyword>
<dbReference type="GO" id="GO:0003677">
    <property type="term" value="F:DNA binding"/>
    <property type="evidence" value="ECO:0007669"/>
    <property type="project" value="UniProtKB-KW"/>
</dbReference>
<dbReference type="CDD" id="cd08417">
    <property type="entry name" value="PBP2_Nitroaromatics_like"/>
    <property type="match status" value="1"/>
</dbReference>
<dbReference type="OrthoDB" id="8717159at2"/>
<protein>
    <recommendedName>
        <fullName evidence="5">HTH lysR-type domain-containing protein</fullName>
    </recommendedName>
</protein>
<evidence type="ECO:0000256" key="1">
    <source>
        <dbReference type="ARBA" id="ARBA00009437"/>
    </source>
</evidence>
<proteinExistence type="inferred from homology"/>
<dbReference type="SUPFAM" id="SSF46785">
    <property type="entry name" value="Winged helix' DNA-binding domain"/>
    <property type="match status" value="1"/>
</dbReference>
<dbReference type="AlphaFoldDB" id="A0A137ZXT2"/>
<evidence type="ECO:0000313" key="7">
    <source>
        <dbReference type="Proteomes" id="UP000070258"/>
    </source>
</evidence>
<feature type="domain" description="HTH lysR-type" evidence="5">
    <location>
        <begin position="37"/>
        <end position="94"/>
    </location>
</feature>
<dbReference type="Gene3D" id="3.40.190.10">
    <property type="entry name" value="Periplasmic binding protein-like II"/>
    <property type="match status" value="2"/>
</dbReference>
<evidence type="ECO:0000313" key="6">
    <source>
        <dbReference type="EMBL" id="KXP02984.1"/>
    </source>
</evidence>
<dbReference type="InterPro" id="IPR037402">
    <property type="entry name" value="YidZ_PBP2"/>
</dbReference>
<dbReference type="Pfam" id="PF00126">
    <property type="entry name" value="HTH_1"/>
    <property type="match status" value="1"/>
</dbReference>
<dbReference type="InterPro" id="IPR036388">
    <property type="entry name" value="WH-like_DNA-bd_sf"/>
</dbReference>
<dbReference type="EMBL" id="LSRF01000058">
    <property type="protein sequence ID" value="KXP02984.1"/>
    <property type="molecule type" value="Genomic_DNA"/>
</dbReference>
<keyword evidence="2" id="KW-0805">Transcription regulation</keyword>
<dbReference type="InterPro" id="IPR050389">
    <property type="entry name" value="LysR-type_TF"/>
</dbReference>
<accession>A0A137ZXT2</accession>
<dbReference type="Gene3D" id="1.10.10.10">
    <property type="entry name" value="Winged helix-like DNA-binding domain superfamily/Winged helix DNA-binding domain"/>
    <property type="match status" value="1"/>
</dbReference>
<evidence type="ECO:0000256" key="4">
    <source>
        <dbReference type="ARBA" id="ARBA00023163"/>
    </source>
</evidence>
<keyword evidence="3" id="KW-0238">DNA-binding</keyword>
<dbReference type="InterPro" id="IPR000847">
    <property type="entry name" value="LysR_HTH_N"/>
</dbReference>
<dbReference type="InterPro" id="IPR005119">
    <property type="entry name" value="LysR_subst-bd"/>
</dbReference>
<comment type="similarity">
    <text evidence="1">Belongs to the LysR transcriptional regulatory family.</text>
</comment>